<proteinExistence type="predicted"/>
<reference evidence="4" key="1">
    <citation type="journal article" date="2017" name="Nat. Commun.">
        <title>The asparagus genome sheds light on the origin and evolution of a young Y chromosome.</title>
        <authorList>
            <person name="Harkess A."/>
            <person name="Zhou J."/>
            <person name="Xu C."/>
            <person name="Bowers J.E."/>
            <person name="Van der Hulst R."/>
            <person name="Ayyampalayam S."/>
            <person name="Mercati F."/>
            <person name="Riccardi P."/>
            <person name="McKain M.R."/>
            <person name="Kakrana A."/>
            <person name="Tang H."/>
            <person name="Ray J."/>
            <person name="Groenendijk J."/>
            <person name="Arikit S."/>
            <person name="Mathioni S.M."/>
            <person name="Nakano M."/>
            <person name="Shan H."/>
            <person name="Telgmann-Rauber A."/>
            <person name="Kanno A."/>
            <person name="Yue Z."/>
            <person name="Chen H."/>
            <person name="Li W."/>
            <person name="Chen Y."/>
            <person name="Xu X."/>
            <person name="Zhang Y."/>
            <person name="Luo S."/>
            <person name="Chen H."/>
            <person name="Gao J."/>
            <person name="Mao Z."/>
            <person name="Pires J.C."/>
            <person name="Luo M."/>
            <person name="Kudrna D."/>
            <person name="Wing R.A."/>
            <person name="Meyers B.C."/>
            <person name="Yi K."/>
            <person name="Kong H."/>
            <person name="Lavrijsen P."/>
            <person name="Sunseri F."/>
            <person name="Falavigna A."/>
            <person name="Ye Y."/>
            <person name="Leebens-Mack J.H."/>
            <person name="Chen G."/>
        </authorList>
    </citation>
    <scope>NUCLEOTIDE SEQUENCE [LARGE SCALE GENOMIC DNA]</scope>
    <source>
        <strain evidence="4">cv. DH0086</strain>
    </source>
</reference>
<feature type="region of interest" description="Disordered" evidence="1">
    <location>
        <begin position="145"/>
        <end position="165"/>
    </location>
</feature>
<dbReference type="SUPFAM" id="SSF52402">
    <property type="entry name" value="Adenine nucleotide alpha hydrolases-like"/>
    <property type="match status" value="1"/>
</dbReference>
<dbReference type="PRINTS" id="PR01438">
    <property type="entry name" value="UNVRSLSTRESS"/>
</dbReference>
<dbReference type="EMBL" id="CM007385">
    <property type="protein sequence ID" value="ONK68857.1"/>
    <property type="molecule type" value="Genomic_DNA"/>
</dbReference>
<sequence>MEEEPAEIRMMMAEESKLTGEGKKMKVMVAVDGSEPYSFALDIRFGIRAAVYATPSVRDSVKKAQDQNSAIVISKAVQLCKERLVEPETMLLEGDPKDVICQAAEEMHADLLVVGSRGLSMLRRAFLGSVSDYVAHHANCPVLISKPPKSHSKHETAAREATGAA</sequence>
<dbReference type="InterPro" id="IPR006016">
    <property type="entry name" value="UspA"/>
</dbReference>
<dbReference type="Gene3D" id="3.40.50.620">
    <property type="entry name" value="HUPs"/>
    <property type="match status" value="1"/>
</dbReference>
<dbReference type="AlphaFoldDB" id="A0A5P1EUM5"/>
<evidence type="ECO:0000313" key="3">
    <source>
        <dbReference type="EMBL" id="ONK68857.1"/>
    </source>
</evidence>
<keyword evidence="4" id="KW-1185">Reference proteome</keyword>
<gene>
    <name evidence="3" type="ORF">A4U43_C05F16770</name>
</gene>
<dbReference type="PANTHER" id="PTHR46553:SF9">
    <property type="entry name" value="USPA DOMAIN-CONTAINING PROTEIN"/>
    <property type="match status" value="1"/>
</dbReference>
<dbReference type="Proteomes" id="UP000243459">
    <property type="component" value="Chromosome 5"/>
</dbReference>
<feature type="domain" description="UspA" evidence="2">
    <location>
        <begin position="63"/>
        <end position="145"/>
    </location>
</feature>
<dbReference type="InterPro" id="IPR014729">
    <property type="entry name" value="Rossmann-like_a/b/a_fold"/>
</dbReference>
<organism evidence="3 4">
    <name type="scientific">Asparagus officinalis</name>
    <name type="common">Garden asparagus</name>
    <dbReference type="NCBI Taxonomy" id="4686"/>
    <lineage>
        <taxon>Eukaryota</taxon>
        <taxon>Viridiplantae</taxon>
        <taxon>Streptophyta</taxon>
        <taxon>Embryophyta</taxon>
        <taxon>Tracheophyta</taxon>
        <taxon>Spermatophyta</taxon>
        <taxon>Magnoliopsida</taxon>
        <taxon>Liliopsida</taxon>
        <taxon>Asparagales</taxon>
        <taxon>Asparagaceae</taxon>
        <taxon>Asparagoideae</taxon>
        <taxon>Asparagus</taxon>
    </lineage>
</organism>
<dbReference type="PANTHER" id="PTHR46553">
    <property type="entry name" value="ADENINE NUCLEOTIDE ALPHA HYDROLASES-LIKE SUPERFAMILY PROTEIN"/>
    <property type="match status" value="1"/>
</dbReference>
<protein>
    <recommendedName>
        <fullName evidence="2">UspA domain-containing protein</fullName>
    </recommendedName>
</protein>
<evidence type="ECO:0000256" key="1">
    <source>
        <dbReference type="SAM" id="MobiDB-lite"/>
    </source>
</evidence>
<dbReference type="OMA" id="EWYIENM"/>
<dbReference type="CDD" id="cd23659">
    <property type="entry name" value="USP_At3g01520-like"/>
    <property type="match status" value="1"/>
</dbReference>
<accession>A0A5P1EUM5</accession>
<evidence type="ECO:0000313" key="4">
    <source>
        <dbReference type="Proteomes" id="UP000243459"/>
    </source>
</evidence>
<dbReference type="InterPro" id="IPR006015">
    <property type="entry name" value="Universal_stress_UspA"/>
</dbReference>
<evidence type="ECO:0000259" key="2">
    <source>
        <dbReference type="Pfam" id="PF00582"/>
    </source>
</evidence>
<name>A0A5P1EUM5_ASPOF</name>
<dbReference type="Gramene" id="ONK68857">
    <property type="protein sequence ID" value="ONK68857"/>
    <property type="gene ID" value="A4U43_C05F16770"/>
</dbReference>
<dbReference type="Pfam" id="PF00582">
    <property type="entry name" value="Usp"/>
    <property type="match status" value="1"/>
</dbReference>